<organism evidence="1">
    <name type="scientific">Siphoviridae sp. ctnpt50</name>
    <dbReference type="NCBI Taxonomy" id="2827941"/>
    <lineage>
        <taxon>Viruses</taxon>
        <taxon>Duplodnaviria</taxon>
        <taxon>Heunggongvirae</taxon>
        <taxon>Uroviricota</taxon>
        <taxon>Caudoviricetes</taxon>
    </lineage>
</organism>
<evidence type="ECO:0000313" key="1">
    <source>
        <dbReference type="EMBL" id="DAF48964.1"/>
    </source>
</evidence>
<name>A0A8S5SD50_9CAUD</name>
<reference evidence="1" key="1">
    <citation type="journal article" date="2021" name="Proc. Natl. Acad. Sci. U.S.A.">
        <title>A Catalog of Tens of Thousands of Viruses from Human Metagenomes Reveals Hidden Associations with Chronic Diseases.</title>
        <authorList>
            <person name="Tisza M.J."/>
            <person name="Buck C.B."/>
        </authorList>
    </citation>
    <scope>NUCLEOTIDE SEQUENCE</scope>
    <source>
        <strain evidence="1">Ctnpt50</strain>
    </source>
</reference>
<dbReference type="EMBL" id="BK032577">
    <property type="protein sequence ID" value="DAF48964.1"/>
    <property type="molecule type" value="Genomic_DNA"/>
</dbReference>
<proteinExistence type="predicted"/>
<sequence>MNNNYIVIDPKRTNPLKKRLKLLESEDKINRKDPFVIKNKERYYYIDGSGNVNGYNYYTEDSFEESLIRSCNAFNDEIFTEQVALHQLLYRKLLKFAYNNGFEDNREWDGVNPHWCVRYICDTGVLFVDVDYDYKSQSIYFSSDEAAIRAIKEIVEPFMKKHSNFVW</sequence>
<protein>
    <submittedName>
        <fullName evidence="1">Uncharacterized protein</fullName>
    </submittedName>
</protein>
<accession>A0A8S5SD50</accession>